<dbReference type="PANTHER" id="PTHR24567">
    <property type="entry name" value="CRP FAMILY TRANSCRIPTIONAL REGULATORY PROTEIN"/>
    <property type="match status" value="1"/>
</dbReference>
<evidence type="ECO:0000256" key="1">
    <source>
        <dbReference type="ARBA" id="ARBA00023015"/>
    </source>
</evidence>
<dbReference type="SMART" id="SM00419">
    <property type="entry name" value="HTH_CRP"/>
    <property type="match status" value="1"/>
</dbReference>
<dbReference type="PANTHER" id="PTHR24567:SF74">
    <property type="entry name" value="HTH-TYPE TRANSCRIPTIONAL REGULATOR ARCR"/>
    <property type="match status" value="1"/>
</dbReference>
<dbReference type="Pfam" id="PF13545">
    <property type="entry name" value="HTH_Crp_2"/>
    <property type="match status" value="1"/>
</dbReference>
<keyword evidence="7" id="KW-1185">Reference proteome</keyword>
<proteinExistence type="predicted"/>
<dbReference type="InterPro" id="IPR014710">
    <property type="entry name" value="RmlC-like_jellyroll"/>
</dbReference>
<protein>
    <submittedName>
        <fullName evidence="6">Transcriptional regulator</fullName>
    </submittedName>
</protein>
<evidence type="ECO:0000256" key="2">
    <source>
        <dbReference type="ARBA" id="ARBA00023125"/>
    </source>
</evidence>
<dbReference type="InterPro" id="IPR018490">
    <property type="entry name" value="cNMP-bd_dom_sf"/>
</dbReference>
<dbReference type="SUPFAM" id="SSF51206">
    <property type="entry name" value="cAMP-binding domain-like"/>
    <property type="match status" value="1"/>
</dbReference>
<gene>
    <name evidence="6" type="ORF">SYK_04530</name>
</gene>
<dbReference type="SMART" id="SM00100">
    <property type="entry name" value="cNMP"/>
    <property type="match status" value="1"/>
</dbReference>
<sequence length="224" mass="24950">MDKLAAVKGIAFFEGLPEEKFTKLADIAVIKKFKKGETLFLGDVPAHGFFAPVIGRVKIFRTSPAGKEQILHIFGPGEAVGEVPVFQGGTFPANGQALEKLETLFFPRKDFERIIREDPDLAMKMMAMLSQRLRILVNKIDDLSLKETPARVASYLLLLRSSQDSATFKLDLPKGQIAHYLGTIQETLSRIFKRFAEDKIIEVSGKDITILDETALQDIADQGR</sequence>
<dbReference type="PROSITE" id="PS51063">
    <property type="entry name" value="HTH_CRP_2"/>
    <property type="match status" value="1"/>
</dbReference>
<dbReference type="InterPro" id="IPR012318">
    <property type="entry name" value="HTH_CRP"/>
</dbReference>
<reference evidence="6 7" key="1">
    <citation type="submission" date="2022-08" db="EMBL/GenBank/DDBJ databases">
        <title>Genome Sequence of the sulphate-reducing bacterium, Pseudodesulfovibrio sp. SYK.</title>
        <authorList>
            <person name="Kondo R."/>
            <person name="Kataoka T."/>
        </authorList>
    </citation>
    <scope>NUCLEOTIDE SEQUENCE [LARGE SCALE GENOMIC DNA]</scope>
    <source>
        <strain evidence="6 7">SYK</strain>
    </source>
</reference>
<dbReference type="Gene3D" id="1.10.10.10">
    <property type="entry name" value="Winged helix-like DNA-binding domain superfamily/Winged helix DNA-binding domain"/>
    <property type="match status" value="1"/>
</dbReference>
<keyword evidence="1" id="KW-0805">Transcription regulation</keyword>
<feature type="domain" description="HTH crp-type" evidence="5">
    <location>
        <begin position="146"/>
        <end position="214"/>
    </location>
</feature>
<dbReference type="Pfam" id="PF00027">
    <property type="entry name" value="cNMP_binding"/>
    <property type="match status" value="1"/>
</dbReference>
<evidence type="ECO:0000259" key="4">
    <source>
        <dbReference type="PROSITE" id="PS50042"/>
    </source>
</evidence>
<evidence type="ECO:0000313" key="6">
    <source>
        <dbReference type="EMBL" id="BDQ36093.1"/>
    </source>
</evidence>
<evidence type="ECO:0000259" key="5">
    <source>
        <dbReference type="PROSITE" id="PS51063"/>
    </source>
</evidence>
<evidence type="ECO:0000313" key="7">
    <source>
        <dbReference type="Proteomes" id="UP001317742"/>
    </source>
</evidence>
<dbReference type="PROSITE" id="PS50042">
    <property type="entry name" value="CNMP_BINDING_3"/>
    <property type="match status" value="1"/>
</dbReference>
<dbReference type="Gene3D" id="2.60.120.10">
    <property type="entry name" value="Jelly Rolls"/>
    <property type="match status" value="1"/>
</dbReference>
<dbReference type="EMBL" id="AP026709">
    <property type="protein sequence ID" value="BDQ36093.1"/>
    <property type="molecule type" value="Genomic_DNA"/>
</dbReference>
<dbReference type="Proteomes" id="UP001317742">
    <property type="component" value="Chromosome"/>
</dbReference>
<dbReference type="CDD" id="cd00038">
    <property type="entry name" value="CAP_ED"/>
    <property type="match status" value="1"/>
</dbReference>
<feature type="domain" description="Cyclic nucleotide-binding" evidence="4">
    <location>
        <begin position="12"/>
        <end position="132"/>
    </location>
</feature>
<keyword evidence="2" id="KW-0238">DNA-binding</keyword>
<dbReference type="InterPro" id="IPR050397">
    <property type="entry name" value="Env_Response_Regulators"/>
</dbReference>
<dbReference type="RefSeq" id="WP_281762017.1">
    <property type="nucleotide sequence ID" value="NZ_AP026709.1"/>
</dbReference>
<evidence type="ECO:0000256" key="3">
    <source>
        <dbReference type="ARBA" id="ARBA00023163"/>
    </source>
</evidence>
<dbReference type="InterPro" id="IPR036390">
    <property type="entry name" value="WH_DNA-bd_sf"/>
</dbReference>
<accession>A0ABN6S2C4</accession>
<dbReference type="InterPro" id="IPR036388">
    <property type="entry name" value="WH-like_DNA-bd_sf"/>
</dbReference>
<name>A0ABN6S2C4_9BACT</name>
<dbReference type="InterPro" id="IPR000595">
    <property type="entry name" value="cNMP-bd_dom"/>
</dbReference>
<keyword evidence="3" id="KW-0804">Transcription</keyword>
<organism evidence="6 7">
    <name type="scientific">Pseudodesulfovibrio nedwellii</name>
    <dbReference type="NCBI Taxonomy" id="2973072"/>
    <lineage>
        <taxon>Bacteria</taxon>
        <taxon>Pseudomonadati</taxon>
        <taxon>Thermodesulfobacteriota</taxon>
        <taxon>Desulfovibrionia</taxon>
        <taxon>Desulfovibrionales</taxon>
        <taxon>Desulfovibrionaceae</taxon>
    </lineage>
</organism>
<dbReference type="SUPFAM" id="SSF46785">
    <property type="entry name" value="Winged helix' DNA-binding domain"/>
    <property type="match status" value="1"/>
</dbReference>